<comment type="function">
    <text evidence="17">Ubiquitous transcription factor required for a diverse set of processes. It is a component of the CCR4 complex involved in the control of gene expression.</text>
</comment>
<sequence>MRDMKQSSREIWSWNKEKEMKYLRHCLRSFRLIAIDTEFPGCLKETPMEAAEEIRYRDMRFNIHKTKLIQFGFTLFDGEGRIGGTWEVNFSDFIESKDAKNSKSMEFLRRNGLNLEKIREQGIGIDEFFKEFTQILNESKSEKKMTWITFHGSYDKAYLVKGFTGGQILPETSQDFAQVVERLLGDVVDVKEIAGLGLFPCLSSHYGLQRVADAFQIRRVGKAHHAGSDSELTARVFIKMAPILSQDYKRKMRLRADQQELMMMTTCYVPQPLRPRPRPMMFAAFGGFFVVPVQRFNYV</sequence>
<keyword evidence="19" id="KW-1185">Reference proteome</keyword>
<protein>
    <recommendedName>
        <fullName evidence="7">poly(A)-specific ribonuclease</fullName>
        <ecNumber evidence="7">3.1.13.4</ecNumber>
    </recommendedName>
</protein>
<proteinExistence type="inferred from homology"/>
<dbReference type="InterPro" id="IPR036397">
    <property type="entry name" value="RNaseH_sf"/>
</dbReference>
<dbReference type="InterPro" id="IPR012337">
    <property type="entry name" value="RNaseH-like_sf"/>
</dbReference>
<evidence type="ECO:0000256" key="6">
    <source>
        <dbReference type="ARBA" id="ARBA00011757"/>
    </source>
</evidence>
<evidence type="ECO:0000256" key="12">
    <source>
        <dbReference type="ARBA" id="ARBA00022839"/>
    </source>
</evidence>
<dbReference type="GO" id="GO:0004535">
    <property type="term" value="F:poly(A)-specific ribonuclease activity"/>
    <property type="evidence" value="ECO:0007669"/>
    <property type="project" value="UniProtKB-EC"/>
</dbReference>
<evidence type="ECO:0000256" key="17">
    <source>
        <dbReference type="ARBA" id="ARBA00025148"/>
    </source>
</evidence>
<evidence type="ECO:0000256" key="8">
    <source>
        <dbReference type="ARBA" id="ARBA00022490"/>
    </source>
</evidence>
<keyword evidence="8" id="KW-0963">Cytoplasm</keyword>
<evidence type="ECO:0000256" key="3">
    <source>
        <dbReference type="ARBA" id="ARBA00004123"/>
    </source>
</evidence>
<keyword evidence="13" id="KW-0694">RNA-binding</keyword>
<evidence type="ECO:0000256" key="13">
    <source>
        <dbReference type="ARBA" id="ARBA00022884"/>
    </source>
</evidence>
<keyword evidence="10" id="KW-0479">Metal-binding</keyword>
<gene>
    <name evidence="18" type="ORF">V5N11_021794</name>
</gene>
<dbReference type="GO" id="GO:0005737">
    <property type="term" value="C:cytoplasm"/>
    <property type="evidence" value="ECO:0007669"/>
    <property type="project" value="UniProtKB-SubCell"/>
</dbReference>
<evidence type="ECO:0000313" key="19">
    <source>
        <dbReference type="Proteomes" id="UP001558713"/>
    </source>
</evidence>
<comment type="caution">
    <text evidence="18">The sequence shown here is derived from an EMBL/GenBank/DDBJ whole genome shotgun (WGS) entry which is preliminary data.</text>
</comment>
<accession>A0ABD1BEP2</accession>
<keyword evidence="16" id="KW-0539">Nucleus</keyword>
<evidence type="ECO:0000256" key="15">
    <source>
        <dbReference type="ARBA" id="ARBA00023163"/>
    </source>
</evidence>
<comment type="subunit">
    <text evidence="6">Component of the CCR4-NOT complex, at least composed of CRR4 and CAF1 proteins.</text>
</comment>
<comment type="cofactor">
    <cofactor evidence="2">
        <name>a divalent metal cation</name>
        <dbReference type="ChEBI" id="CHEBI:60240"/>
    </cofactor>
</comment>
<evidence type="ECO:0000256" key="1">
    <source>
        <dbReference type="ARBA" id="ARBA00001663"/>
    </source>
</evidence>
<dbReference type="EC" id="3.1.13.4" evidence="7"/>
<dbReference type="InterPro" id="IPR039637">
    <property type="entry name" value="CNOT7/CNOT8/Pop2"/>
</dbReference>
<dbReference type="AlphaFoldDB" id="A0ABD1BEP2"/>
<evidence type="ECO:0000256" key="16">
    <source>
        <dbReference type="ARBA" id="ARBA00023242"/>
    </source>
</evidence>
<evidence type="ECO:0000256" key="7">
    <source>
        <dbReference type="ARBA" id="ARBA00012161"/>
    </source>
</evidence>
<comment type="catalytic activity">
    <reaction evidence="1">
        <text>Exonucleolytic cleavage of poly(A) to 5'-AMP.</text>
        <dbReference type="EC" id="3.1.13.4"/>
    </reaction>
</comment>
<evidence type="ECO:0000256" key="10">
    <source>
        <dbReference type="ARBA" id="ARBA00022723"/>
    </source>
</evidence>
<evidence type="ECO:0000313" key="18">
    <source>
        <dbReference type="EMBL" id="KAL1217208.1"/>
    </source>
</evidence>
<comment type="subcellular location">
    <subcellularLocation>
        <location evidence="4">Cytoplasm</location>
    </subcellularLocation>
    <subcellularLocation>
        <location evidence="3">Nucleus</location>
    </subcellularLocation>
</comment>
<keyword evidence="15" id="KW-0804">Transcription</keyword>
<evidence type="ECO:0000256" key="2">
    <source>
        <dbReference type="ARBA" id="ARBA00001968"/>
    </source>
</evidence>
<dbReference type="Gene3D" id="3.30.420.10">
    <property type="entry name" value="Ribonuclease H-like superfamily/Ribonuclease H"/>
    <property type="match status" value="1"/>
</dbReference>
<keyword evidence="14" id="KW-0805">Transcription regulation</keyword>
<evidence type="ECO:0000256" key="11">
    <source>
        <dbReference type="ARBA" id="ARBA00022801"/>
    </source>
</evidence>
<evidence type="ECO:0000256" key="9">
    <source>
        <dbReference type="ARBA" id="ARBA00022722"/>
    </source>
</evidence>
<organism evidence="18 19">
    <name type="scientific">Cardamine amara subsp. amara</name>
    <dbReference type="NCBI Taxonomy" id="228776"/>
    <lineage>
        <taxon>Eukaryota</taxon>
        <taxon>Viridiplantae</taxon>
        <taxon>Streptophyta</taxon>
        <taxon>Embryophyta</taxon>
        <taxon>Tracheophyta</taxon>
        <taxon>Spermatophyta</taxon>
        <taxon>Magnoliopsida</taxon>
        <taxon>eudicotyledons</taxon>
        <taxon>Gunneridae</taxon>
        <taxon>Pentapetalae</taxon>
        <taxon>rosids</taxon>
        <taxon>malvids</taxon>
        <taxon>Brassicales</taxon>
        <taxon>Brassicaceae</taxon>
        <taxon>Cardamineae</taxon>
        <taxon>Cardamine</taxon>
    </lineage>
</organism>
<keyword evidence="11" id="KW-0378">Hydrolase</keyword>
<comment type="similarity">
    <text evidence="5">Belongs to the CAF1 family.</text>
</comment>
<dbReference type="InterPro" id="IPR006941">
    <property type="entry name" value="RNase_CAF1"/>
</dbReference>
<dbReference type="EMBL" id="JBANAX010000250">
    <property type="protein sequence ID" value="KAL1217208.1"/>
    <property type="molecule type" value="Genomic_DNA"/>
</dbReference>
<reference evidence="18 19" key="1">
    <citation type="submission" date="2024-04" db="EMBL/GenBank/DDBJ databases">
        <title>Genome assembly C_amara_ONT_v2.</title>
        <authorList>
            <person name="Yant L."/>
            <person name="Moore C."/>
            <person name="Slenker M."/>
        </authorList>
    </citation>
    <scope>NUCLEOTIDE SEQUENCE [LARGE SCALE GENOMIC DNA]</scope>
    <source>
        <tissue evidence="18">Leaf</tissue>
    </source>
</reference>
<keyword evidence="12" id="KW-0269">Exonuclease</keyword>
<dbReference type="Pfam" id="PF04857">
    <property type="entry name" value="CAF1"/>
    <property type="match status" value="1"/>
</dbReference>
<evidence type="ECO:0000256" key="14">
    <source>
        <dbReference type="ARBA" id="ARBA00023015"/>
    </source>
</evidence>
<evidence type="ECO:0000256" key="5">
    <source>
        <dbReference type="ARBA" id="ARBA00008372"/>
    </source>
</evidence>
<dbReference type="Proteomes" id="UP001558713">
    <property type="component" value="Unassembled WGS sequence"/>
</dbReference>
<dbReference type="GO" id="GO:0003723">
    <property type="term" value="F:RNA binding"/>
    <property type="evidence" value="ECO:0007669"/>
    <property type="project" value="UniProtKB-KW"/>
</dbReference>
<keyword evidence="9" id="KW-0540">Nuclease</keyword>
<dbReference type="SUPFAM" id="SSF53098">
    <property type="entry name" value="Ribonuclease H-like"/>
    <property type="match status" value="1"/>
</dbReference>
<dbReference type="PANTHER" id="PTHR10797">
    <property type="entry name" value="CCR4-NOT TRANSCRIPTION COMPLEX SUBUNIT"/>
    <property type="match status" value="1"/>
</dbReference>
<name>A0ABD1BEP2_CARAN</name>
<dbReference type="GO" id="GO:0046872">
    <property type="term" value="F:metal ion binding"/>
    <property type="evidence" value="ECO:0007669"/>
    <property type="project" value="UniProtKB-KW"/>
</dbReference>
<dbReference type="GO" id="GO:0005634">
    <property type="term" value="C:nucleus"/>
    <property type="evidence" value="ECO:0007669"/>
    <property type="project" value="UniProtKB-SubCell"/>
</dbReference>
<evidence type="ECO:0000256" key="4">
    <source>
        <dbReference type="ARBA" id="ARBA00004496"/>
    </source>
</evidence>